<organism evidence="2 3">
    <name type="scientific">Penicillium vulpinum</name>
    <dbReference type="NCBI Taxonomy" id="29845"/>
    <lineage>
        <taxon>Eukaryota</taxon>
        <taxon>Fungi</taxon>
        <taxon>Dikarya</taxon>
        <taxon>Ascomycota</taxon>
        <taxon>Pezizomycotina</taxon>
        <taxon>Eurotiomycetes</taxon>
        <taxon>Eurotiomycetidae</taxon>
        <taxon>Eurotiales</taxon>
        <taxon>Aspergillaceae</taxon>
        <taxon>Penicillium</taxon>
    </lineage>
</organism>
<dbReference type="Proteomes" id="UP000191518">
    <property type="component" value="Unassembled WGS sequence"/>
</dbReference>
<gene>
    <name evidence="2" type="ORF">PENVUL_c053G03837</name>
</gene>
<comment type="caution">
    <text evidence="2">The sequence shown here is derived from an EMBL/GenBank/DDBJ whole genome shotgun (WGS) entry which is preliminary data.</text>
</comment>
<dbReference type="AlphaFoldDB" id="A0A1V6RF09"/>
<evidence type="ECO:0000256" key="1">
    <source>
        <dbReference type="SAM" id="MobiDB-lite"/>
    </source>
</evidence>
<evidence type="ECO:0000313" key="2">
    <source>
        <dbReference type="EMBL" id="OQE00377.1"/>
    </source>
</evidence>
<evidence type="ECO:0000313" key="3">
    <source>
        <dbReference type="Proteomes" id="UP000191518"/>
    </source>
</evidence>
<keyword evidence="3" id="KW-1185">Reference proteome</keyword>
<protein>
    <submittedName>
        <fullName evidence="2">Uncharacterized protein</fullName>
    </submittedName>
</protein>
<dbReference type="STRING" id="29845.A0A1V6RF09"/>
<reference evidence="3" key="1">
    <citation type="journal article" date="2017" name="Nat. Microbiol.">
        <title>Global analysis of biosynthetic gene clusters reveals vast potential of secondary metabolite production in Penicillium species.</title>
        <authorList>
            <person name="Nielsen J.C."/>
            <person name="Grijseels S."/>
            <person name="Prigent S."/>
            <person name="Ji B."/>
            <person name="Dainat J."/>
            <person name="Nielsen K.F."/>
            <person name="Frisvad J.C."/>
            <person name="Workman M."/>
            <person name="Nielsen J."/>
        </authorList>
    </citation>
    <scope>NUCLEOTIDE SEQUENCE [LARGE SCALE GENOMIC DNA]</scope>
    <source>
        <strain evidence="3">IBT 29486</strain>
    </source>
</reference>
<name>A0A1V6RF09_9EURO</name>
<sequence>MGDALRPSDDEFSEVLQESLKIWNSYLSAGNEQHQIPQKAISMRPLVSQTPPFLGDGLASFDKPISFACEEKESPSRGLLINGRSTWRTSKGTCDLPPKVLPRQLLLAIDSRLSVELSEDSPLSDWPGVQGLSGYDEGNYLSVLYFAWAYILSARWVELLNCSADHECHMHYTTDRGEGRFPQSNYQPTIQIDIGDDACEEEVVWWWAILSSDDCWDATVKYNGHMYLSPWSISAKKVGFTLATKDNLSAKSESLAKSEPPLSETALDYLSGFCVRHRLYAQCSVALAGVLFIPFLKGRTLSLPLPRQASWPSLTRCVNDSPVSISDLLAKHKELLPKYMTLSSNIWGLRSLLHSTFFNPDIECNLVSAWLNSAFAIINSISPNELPAFLATRKPILGILWLGAILAGSANNVLRDIRIGLVALDLPASAWARTAQTFLTSEMETNNSEAIRRDDECRLSFITACEGHDRPPIWPWKPFGKTQLCDTDLTVRQHAQCGHCLEYESWEWMLTNDDSIRDFGIDNSDSPDQTPHSVPNVAPVALGDYKDDFFSQMLSEGATRGIFEWLRSTGYPLSEKPIYQHSWIDLEDTDGEDEPEAESDVESWLGAIE</sequence>
<feature type="compositionally biased region" description="Acidic residues" evidence="1">
    <location>
        <begin position="588"/>
        <end position="601"/>
    </location>
</feature>
<feature type="region of interest" description="Disordered" evidence="1">
    <location>
        <begin position="588"/>
        <end position="609"/>
    </location>
</feature>
<proteinExistence type="predicted"/>
<accession>A0A1V6RF09</accession>
<dbReference type="EMBL" id="MDYP01000053">
    <property type="protein sequence ID" value="OQE00377.1"/>
    <property type="molecule type" value="Genomic_DNA"/>
</dbReference>
<dbReference type="OrthoDB" id="3549294at2759"/>